<name>A0A8X8XW42_SALSN</name>
<dbReference type="GO" id="GO:2000694">
    <property type="term" value="P:regulation of phragmoplast microtubule organization"/>
    <property type="evidence" value="ECO:0007669"/>
    <property type="project" value="TreeGrafter"/>
</dbReference>
<evidence type="ECO:0008006" key="4">
    <source>
        <dbReference type="Google" id="ProtNLM"/>
    </source>
</evidence>
<dbReference type="GO" id="GO:0060236">
    <property type="term" value="P:regulation of mitotic spindle organization"/>
    <property type="evidence" value="ECO:0007669"/>
    <property type="project" value="TreeGrafter"/>
</dbReference>
<accession>A0A8X8XW42</accession>
<organism evidence="2">
    <name type="scientific">Salvia splendens</name>
    <name type="common">Scarlet sage</name>
    <dbReference type="NCBI Taxonomy" id="180675"/>
    <lineage>
        <taxon>Eukaryota</taxon>
        <taxon>Viridiplantae</taxon>
        <taxon>Streptophyta</taxon>
        <taxon>Embryophyta</taxon>
        <taxon>Tracheophyta</taxon>
        <taxon>Spermatophyta</taxon>
        <taxon>Magnoliopsida</taxon>
        <taxon>eudicotyledons</taxon>
        <taxon>Gunneridae</taxon>
        <taxon>Pentapetalae</taxon>
        <taxon>asterids</taxon>
        <taxon>lamiids</taxon>
        <taxon>Lamiales</taxon>
        <taxon>Lamiaceae</taxon>
        <taxon>Nepetoideae</taxon>
        <taxon>Mentheae</taxon>
        <taxon>Salviinae</taxon>
        <taxon>Salvia</taxon>
        <taxon>Salvia subgen. Calosphace</taxon>
        <taxon>core Calosphace</taxon>
    </lineage>
</organism>
<dbReference type="EMBL" id="PNBA02000007">
    <property type="protein sequence ID" value="KAG6418576.1"/>
    <property type="molecule type" value="Genomic_DNA"/>
</dbReference>
<dbReference type="InterPro" id="IPR001680">
    <property type="entry name" value="WD40_rpt"/>
</dbReference>
<evidence type="ECO:0000313" key="3">
    <source>
        <dbReference type="Proteomes" id="UP000298416"/>
    </source>
</evidence>
<feature type="compositionally biased region" description="Polar residues" evidence="1">
    <location>
        <begin position="169"/>
        <end position="181"/>
    </location>
</feature>
<dbReference type="Gene3D" id="2.130.10.10">
    <property type="entry name" value="YVTN repeat-like/Quinoprotein amine dehydrogenase"/>
    <property type="match status" value="1"/>
</dbReference>
<reference evidence="2" key="1">
    <citation type="submission" date="2018-01" db="EMBL/GenBank/DDBJ databases">
        <authorList>
            <person name="Mao J.F."/>
        </authorList>
    </citation>
    <scope>NUCLEOTIDE SEQUENCE</scope>
    <source>
        <strain evidence="2">Huo1</strain>
        <tissue evidence="2">Leaf</tissue>
    </source>
</reference>
<dbReference type="InterPro" id="IPR015943">
    <property type="entry name" value="WD40/YVTN_repeat-like_dom_sf"/>
</dbReference>
<dbReference type="AlphaFoldDB" id="A0A8X8XW42"/>
<dbReference type="GO" id="GO:0032467">
    <property type="term" value="P:positive regulation of cytokinesis"/>
    <property type="evidence" value="ECO:0007669"/>
    <property type="project" value="TreeGrafter"/>
</dbReference>
<evidence type="ECO:0000256" key="1">
    <source>
        <dbReference type="SAM" id="MobiDB-lite"/>
    </source>
</evidence>
<dbReference type="PANTHER" id="PTHR45096">
    <property type="entry name" value="PROTEIN NEDD1"/>
    <property type="match status" value="1"/>
</dbReference>
<dbReference type="InterPro" id="IPR044621">
    <property type="entry name" value="NEDD1"/>
</dbReference>
<feature type="region of interest" description="Disordered" evidence="1">
    <location>
        <begin position="251"/>
        <end position="270"/>
    </location>
</feature>
<gene>
    <name evidence="2" type="ORF">SASPL_120780</name>
</gene>
<comment type="caution">
    <text evidence="2">The sequence shown here is derived from an EMBL/GenBank/DDBJ whole genome shotgun (WGS) entry which is preliminary data.</text>
</comment>
<protein>
    <recommendedName>
        <fullName evidence="4">Protein NEDD1</fullName>
    </recommendedName>
</protein>
<feature type="compositionally biased region" description="Low complexity" evidence="1">
    <location>
        <begin position="220"/>
        <end position="232"/>
    </location>
</feature>
<dbReference type="InterPro" id="IPR036322">
    <property type="entry name" value="WD40_repeat_dom_sf"/>
</dbReference>
<dbReference type="GO" id="GO:0000919">
    <property type="term" value="P:cell plate assembly"/>
    <property type="evidence" value="ECO:0007669"/>
    <property type="project" value="TreeGrafter"/>
</dbReference>
<proteinExistence type="predicted"/>
<sequence length="370" mass="40533">MYVDCISRKTVDILSDLNFKFVQSISGINFCNKGSGYVCSGGSGQVVRVWDLQSKRYEHVASVSCKGEVIVHNLVSGAKASNLKDPHAQVLEALDYSRICRHLLVTAGDEGSIHLWDTTGHSPKVSWSKQHSAPTTGVAFSPTYETHDSTLKNIIPSRRFGLSGEATDQENPISNTAVSKQVESRLSESSSNLAAVRLMPSLHAKQTSEAVHTKSINGQETSTPTSEPRSSPYASPKSKKTGSETREDILNNLLSNSQPPTPTTPNGRDDLMLHKISLQSNSSIDEETLASFRESINGDMQNLHLEILRKFHVQEMGMSSVMRLILENQAEIMQEIQSLPSSNFPLSKEILDDSKSVADEQATCNAMRTT</sequence>
<dbReference type="PANTHER" id="PTHR45096:SF1">
    <property type="entry name" value="PROTEIN NEDD1"/>
    <property type="match status" value="1"/>
</dbReference>
<dbReference type="SMART" id="SM00320">
    <property type="entry name" value="WD40"/>
    <property type="match status" value="2"/>
</dbReference>
<dbReference type="SUPFAM" id="SSF50978">
    <property type="entry name" value="WD40 repeat-like"/>
    <property type="match status" value="1"/>
</dbReference>
<dbReference type="GO" id="GO:0010968">
    <property type="term" value="P:regulation of microtubule nucleation"/>
    <property type="evidence" value="ECO:0007669"/>
    <property type="project" value="InterPro"/>
</dbReference>
<evidence type="ECO:0000313" key="2">
    <source>
        <dbReference type="EMBL" id="KAG6418576.1"/>
    </source>
</evidence>
<feature type="region of interest" description="Disordered" evidence="1">
    <location>
        <begin position="163"/>
        <end position="185"/>
    </location>
</feature>
<dbReference type="GO" id="GO:0005828">
    <property type="term" value="C:kinetochore microtubule"/>
    <property type="evidence" value="ECO:0007669"/>
    <property type="project" value="TreeGrafter"/>
</dbReference>
<keyword evidence="3" id="KW-1185">Reference proteome</keyword>
<dbReference type="Proteomes" id="UP000298416">
    <property type="component" value="Unassembled WGS sequence"/>
</dbReference>
<dbReference type="GO" id="GO:0140496">
    <property type="term" value="F:gamma-tubulin complex binding"/>
    <property type="evidence" value="ECO:0007669"/>
    <property type="project" value="InterPro"/>
</dbReference>
<reference evidence="2" key="2">
    <citation type="submission" date="2020-08" db="EMBL/GenBank/DDBJ databases">
        <title>Plant Genome Project.</title>
        <authorList>
            <person name="Zhang R.-G."/>
        </authorList>
    </citation>
    <scope>NUCLEOTIDE SEQUENCE</scope>
    <source>
        <strain evidence="2">Huo1</strain>
        <tissue evidence="2">Leaf</tissue>
    </source>
</reference>
<feature type="compositionally biased region" description="Polar residues" evidence="1">
    <location>
        <begin position="205"/>
        <end position="219"/>
    </location>
</feature>
<feature type="region of interest" description="Disordered" evidence="1">
    <location>
        <begin position="205"/>
        <end position="244"/>
    </location>
</feature>